<accession>A0A6A9UVV0</accession>
<dbReference type="SUPFAM" id="SSF109854">
    <property type="entry name" value="DinB/YfiT-like putative metalloenzymes"/>
    <property type="match status" value="1"/>
</dbReference>
<dbReference type="InterPro" id="IPR034660">
    <property type="entry name" value="DinB/YfiT-like"/>
</dbReference>
<evidence type="ECO:0000313" key="2">
    <source>
        <dbReference type="Proteomes" id="UP000435304"/>
    </source>
</evidence>
<gene>
    <name evidence="1" type="ORF">GC722_12405</name>
</gene>
<dbReference type="AlphaFoldDB" id="A0A6A9UVV0"/>
<dbReference type="EMBL" id="WPCU01000008">
    <property type="protein sequence ID" value="MVA76818.1"/>
    <property type="molecule type" value="Genomic_DNA"/>
</dbReference>
<organism evidence="1 2">
    <name type="scientific">Auraticoccus cholistanensis</name>
    <dbReference type="NCBI Taxonomy" id="2656650"/>
    <lineage>
        <taxon>Bacteria</taxon>
        <taxon>Bacillati</taxon>
        <taxon>Actinomycetota</taxon>
        <taxon>Actinomycetes</taxon>
        <taxon>Propionibacteriales</taxon>
        <taxon>Propionibacteriaceae</taxon>
        <taxon>Auraticoccus</taxon>
    </lineage>
</organism>
<dbReference type="Pfam" id="PF04978">
    <property type="entry name" value="MST"/>
    <property type="match status" value="1"/>
</dbReference>
<dbReference type="RefSeq" id="WP_156610672.1">
    <property type="nucleotide sequence ID" value="NZ_WPCU01000008.1"/>
</dbReference>
<sequence>MRLRLEIDLDRLPTDPGGEAARILRSWADVVERADLATPARHELRGSSQAVVGTLEVDPVPAGDADQERKALLHRYLRASRRALLWKLEGLGERDARWPRTPTGTNLLGLVKHVATVEAEYFGAVFARPFPEELPWAAEDAEDNADMWAGPEETTASVLALAERAWAHCDATIEALGLDATGHVPWWGPQGEDVTLHTVLVHVAVEVARHAGHADVLRELHDGRSGLREGGTNLPDRDERWWSDYLAGLQRVAEEAGARES</sequence>
<dbReference type="Gene3D" id="1.20.120.450">
    <property type="entry name" value="dinb family like domain"/>
    <property type="match status" value="1"/>
</dbReference>
<proteinExistence type="predicted"/>
<evidence type="ECO:0000313" key="1">
    <source>
        <dbReference type="EMBL" id="MVA76818.1"/>
    </source>
</evidence>
<comment type="caution">
    <text evidence="1">The sequence shown here is derived from an EMBL/GenBank/DDBJ whole genome shotgun (WGS) entry which is preliminary data.</text>
</comment>
<reference evidence="1 2" key="1">
    <citation type="submission" date="2019-12" db="EMBL/GenBank/DDBJ databases">
        <title>Auraticoccus cholistani sp. nov., an actinomycete isolated from soil of Cholistan desert.</title>
        <authorList>
            <person name="Cheema M.T."/>
        </authorList>
    </citation>
    <scope>NUCLEOTIDE SEQUENCE [LARGE SCALE GENOMIC DNA]</scope>
    <source>
        <strain evidence="1 2">F435</strain>
    </source>
</reference>
<keyword evidence="2" id="KW-1185">Reference proteome</keyword>
<dbReference type="Proteomes" id="UP000435304">
    <property type="component" value="Unassembled WGS sequence"/>
</dbReference>
<dbReference type="InterPro" id="IPR007061">
    <property type="entry name" value="MST-like"/>
</dbReference>
<name>A0A6A9UVV0_9ACTN</name>
<protein>
    <submittedName>
        <fullName evidence="1">DUF664 domain-containing protein</fullName>
    </submittedName>
</protein>